<dbReference type="Proteomes" id="UP000694520">
    <property type="component" value="Chromosome X"/>
</dbReference>
<dbReference type="GeneTree" id="ENSGT01010000222906"/>
<dbReference type="AlphaFoldDB" id="A0A8B9WW03"/>
<protein>
    <submittedName>
        <fullName evidence="1">Uncharacterized protein</fullName>
    </submittedName>
</protein>
<reference evidence="1" key="1">
    <citation type="submission" date="2019-05" db="EMBL/GenBank/DDBJ databases">
        <authorList>
            <person name="Zhang S."/>
            <person name="Liu J."/>
        </authorList>
    </citation>
    <scope>NUCLEOTIDE SEQUENCE [LARGE SCALE GENOMIC DNA]</scope>
</reference>
<evidence type="ECO:0000313" key="1">
    <source>
        <dbReference type="Ensembl" id="ENSBGRP00000013503.1"/>
    </source>
</evidence>
<name>A0A8B9WW03_BOSMU</name>
<sequence>MRHNYNQLNLPPSDGPKITHRIFFCKPHSTCHHSHPYPNTLKLHRSNHPGNCPWPYILYTFLSSKLQLRTNP</sequence>
<dbReference type="Ensembl" id="ENSBGRT00000015580.1">
    <property type="protein sequence ID" value="ENSBGRP00000013503.1"/>
    <property type="gene ID" value="ENSBGRG00000008563.1"/>
</dbReference>
<reference evidence="1" key="2">
    <citation type="submission" date="2025-08" db="UniProtKB">
        <authorList>
            <consortium name="Ensembl"/>
        </authorList>
    </citation>
    <scope>IDENTIFICATION</scope>
</reference>
<organism evidence="1 2">
    <name type="scientific">Bos mutus grunniens</name>
    <name type="common">Wild yak</name>
    <name type="synonym">Bos grunniens</name>
    <dbReference type="NCBI Taxonomy" id="30521"/>
    <lineage>
        <taxon>Eukaryota</taxon>
        <taxon>Metazoa</taxon>
        <taxon>Chordata</taxon>
        <taxon>Craniata</taxon>
        <taxon>Vertebrata</taxon>
        <taxon>Euteleostomi</taxon>
        <taxon>Mammalia</taxon>
        <taxon>Eutheria</taxon>
        <taxon>Laurasiatheria</taxon>
        <taxon>Artiodactyla</taxon>
        <taxon>Ruminantia</taxon>
        <taxon>Pecora</taxon>
        <taxon>Bovidae</taxon>
        <taxon>Bovinae</taxon>
        <taxon>Bos</taxon>
    </lineage>
</organism>
<accession>A0A8B9WW03</accession>
<proteinExistence type="predicted"/>
<reference evidence="1" key="3">
    <citation type="submission" date="2025-09" db="UniProtKB">
        <authorList>
            <consortium name="Ensembl"/>
        </authorList>
    </citation>
    <scope>IDENTIFICATION</scope>
</reference>
<evidence type="ECO:0000313" key="2">
    <source>
        <dbReference type="Proteomes" id="UP000694520"/>
    </source>
</evidence>
<keyword evidence="2" id="KW-1185">Reference proteome</keyword>